<feature type="region of interest" description="Disordered" evidence="1">
    <location>
        <begin position="1"/>
        <end position="40"/>
    </location>
</feature>
<dbReference type="AlphaFoldDB" id="A0A8J4F0L6"/>
<dbReference type="GO" id="GO:0016990">
    <property type="term" value="F:arginine deiminase activity"/>
    <property type="evidence" value="ECO:0007669"/>
    <property type="project" value="TreeGrafter"/>
</dbReference>
<name>A0A8J4F0L6_9CHLO</name>
<dbReference type="Pfam" id="PF02274">
    <property type="entry name" value="ADI"/>
    <property type="match status" value="1"/>
</dbReference>
<evidence type="ECO:0000313" key="3">
    <source>
        <dbReference type="Proteomes" id="UP000747399"/>
    </source>
</evidence>
<dbReference type="Gene3D" id="3.75.10.10">
    <property type="entry name" value="L-arginine/glycine Amidinotransferase, Chain A"/>
    <property type="match status" value="1"/>
</dbReference>
<gene>
    <name evidence="2" type="ORF">Vafri_10362</name>
</gene>
<dbReference type="GO" id="GO:0019546">
    <property type="term" value="P:L-arginine deiminase pathway"/>
    <property type="evidence" value="ECO:0007669"/>
    <property type="project" value="TreeGrafter"/>
</dbReference>
<sequence>MSNASPLDETFPDAQDTPEGLDSSLNFIPSSGGTGIQEPAATTTMTENGHGVTKSASFLDVRSVDASSVPPLKRSKLSTVVNLLEAKTAVQEHENEIAEVVIVCEPEQASLMMGGLHPRGSLYERPINIDTAKQQHGEFRKVLREHGVRVLTVREILAHHVDTNMSARVDLEELAFEALKYEMAQGHDLVSLAEEDRHYLSDVYKREVISAMSTTQLIDTVMTNPTVSLLPSYRDTGLTASYRFEPLSNLVYTRDQQITTCRGIVMGRLRSAQRQREVQVMRFCFNKLGMAVAGEIREPGFLEGGDFFPMGSDLAMAGIGLRSNIEACKQLMDEDLLGTRRFAVVRDEFDQHQDRMHLDCVFSVLSDHCCIMLADIMGDSSKTRRLVDEYTRDAASGKYKLTRGNVEFSAFISGEGYHIIPISNEHQLQYACNVLNLGESRIISVHPQSARQIVKDPRFNGDVQVIDFSSITSMYGSVHCASQVVKRIPRKALGLEDAAITELELSGMI</sequence>
<dbReference type="EMBL" id="BNCO01000019">
    <property type="protein sequence ID" value="GIL54626.1"/>
    <property type="molecule type" value="Genomic_DNA"/>
</dbReference>
<accession>A0A8J4F0L6</accession>
<dbReference type="PANTHER" id="PTHR47271">
    <property type="entry name" value="ARGININE DEIMINASE"/>
    <property type="match status" value="1"/>
</dbReference>
<organism evidence="2 3">
    <name type="scientific">Volvox africanus</name>
    <dbReference type="NCBI Taxonomy" id="51714"/>
    <lineage>
        <taxon>Eukaryota</taxon>
        <taxon>Viridiplantae</taxon>
        <taxon>Chlorophyta</taxon>
        <taxon>core chlorophytes</taxon>
        <taxon>Chlorophyceae</taxon>
        <taxon>CS clade</taxon>
        <taxon>Chlamydomonadales</taxon>
        <taxon>Volvocaceae</taxon>
        <taxon>Volvox</taxon>
    </lineage>
</organism>
<evidence type="ECO:0008006" key="4">
    <source>
        <dbReference type="Google" id="ProtNLM"/>
    </source>
</evidence>
<evidence type="ECO:0000256" key="1">
    <source>
        <dbReference type="SAM" id="MobiDB-lite"/>
    </source>
</evidence>
<comment type="caution">
    <text evidence="2">The sequence shown here is derived from an EMBL/GenBank/DDBJ whole genome shotgun (WGS) entry which is preliminary data.</text>
</comment>
<reference evidence="2" key="1">
    <citation type="journal article" date="2021" name="Proc. Natl. Acad. Sci. U.S.A.">
        <title>Three genomes in the algal genus Volvox reveal the fate of a haploid sex-determining region after a transition to homothallism.</title>
        <authorList>
            <person name="Yamamoto K."/>
            <person name="Hamaji T."/>
            <person name="Kawai-Toyooka H."/>
            <person name="Matsuzaki R."/>
            <person name="Takahashi F."/>
            <person name="Nishimura Y."/>
            <person name="Kawachi M."/>
            <person name="Noguchi H."/>
            <person name="Minakuchi Y."/>
            <person name="Umen J.G."/>
            <person name="Toyoda A."/>
            <person name="Nozaki H."/>
        </authorList>
    </citation>
    <scope>NUCLEOTIDE SEQUENCE</scope>
    <source>
        <strain evidence="2">NIES-3780</strain>
    </source>
</reference>
<evidence type="ECO:0000313" key="2">
    <source>
        <dbReference type="EMBL" id="GIL54626.1"/>
    </source>
</evidence>
<dbReference type="Proteomes" id="UP000747399">
    <property type="component" value="Unassembled WGS sequence"/>
</dbReference>
<proteinExistence type="predicted"/>
<dbReference type="SUPFAM" id="SSF55909">
    <property type="entry name" value="Pentein"/>
    <property type="match status" value="1"/>
</dbReference>
<keyword evidence="3" id="KW-1185">Reference proteome</keyword>
<protein>
    <recommendedName>
        <fullName evidence="4">Arginine deiminase</fullName>
    </recommendedName>
</protein>
<dbReference type="PANTHER" id="PTHR47271:SF2">
    <property type="entry name" value="ARGININE DEIMINASE"/>
    <property type="match status" value="1"/>
</dbReference>